<dbReference type="PANTHER" id="PTHR36182">
    <property type="entry name" value="PROTEIN, PUTATIVE (AFU_ORTHOLOGUE AFUA_6G10930)-RELATED"/>
    <property type="match status" value="1"/>
</dbReference>
<dbReference type="EMBL" id="KQ965732">
    <property type="protein sequence ID" value="KXS21534.1"/>
    <property type="molecule type" value="Genomic_DNA"/>
</dbReference>
<dbReference type="Proteomes" id="UP000070544">
    <property type="component" value="Unassembled WGS sequence"/>
</dbReference>
<protein>
    <submittedName>
        <fullName evidence="2">Uncharacterized protein</fullName>
    </submittedName>
</protein>
<organism evidence="2 3">
    <name type="scientific">Gonapodya prolifera (strain JEL478)</name>
    <name type="common">Monoblepharis prolifera</name>
    <dbReference type="NCBI Taxonomy" id="1344416"/>
    <lineage>
        <taxon>Eukaryota</taxon>
        <taxon>Fungi</taxon>
        <taxon>Fungi incertae sedis</taxon>
        <taxon>Chytridiomycota</taxon>
        <taxon>Chytridiomycota incertae sedis</taxon>
        <taxon>Monoblepharidomycetes</taxon>
        <taxon>Monoblepharidales</taxon>
        <taxon>Gonapodyaceae</taxon>
        <taxon>Gonapodya</taxon>
    </lineage>
</organism>
<evidence type="ECO:0000313" key="3">
    <source>
        <dbReference type="Proteomes" id="UP000070544"/>
    </source>
</evidence>
<dbReference type="Gene3D" id="2.70.50.70">
    <property type="match status" value="1"/>
</dbReference>
<reference evidence="2 3" key="1">
    <citation type="journal article" date="2015" name="Genome Biol. Evol.">
        <title>Phylogenomic analyses indicate that early fungi evolved digesting cell walls of algal ancestors of land plants.</title>
        <authorList>
            <person name="Chang Y."/>
            <person name="Wang S."/>
            <person name="Sekimoto S."/>
            <person name="Aerts A.L."/>
            <person name="Choi C."/>
            <person name="Clum A."/>
            <person name="LaButti K.M."/>
            <person name="Lindquist E.A."/>
            <person name="Yee Ngan C."/>
            <person name="Ohm R.A."/>
            <person name="Salamov A.A."/>
            <person name="Grigoriev I.V."/>
            <person name="Spatafora J.W."/>
            <person name="Berbee M.L."/>
        </authorList>
    </citation>
    <scope>NUCLEOTIDE SEQUENCE [LARGE SCALE GENOMIC DNA]</scope>
    <source>
        <strain evidence="2 3">JEL478</strain>
    </source>
</reference>
<evidence type="ECO:0000256" key="1">
    <source>
        <dbReference type="SAM" id="MobiDB-lite"/>
    </source>
</evidence>
<dbReference type="PANTHER" id="PTHR36182:SF1">
    <property type="entry name" value="PROTEIN, PUTATIVE (AFU_ORTHOLOGUE AFUA_6G10930)-RELATED"/>
    <property type="match status" value="1"/>
</dbReference>
<dbReference type="OrthoDB" id="2342176at2759"/>
<accession>A0A139AXV2</accession>
<dbReference type="AlphaFoldDB" id="A0A139AXV2"/>
<feature type="region of interest" description="Disordered" evidence="1">
    <location>
        <begin position="179"/>
        <end position="226"/>
    </location>
</feature>
<evidence type="ECO:0000313" key="2">
    <source>
        <dbReference type="EMBL" id="KXS21534.1"/>
    </source>
</evidence>
<keyword evidence="3" id="KW-1185">Reference proteome</keyword>
<feature type="compositionally biased region" description="Low complexity" evidence="1">
    <location>
        <begin position="206"/>
        <end position="226"/>
    </location>
</feature>
<sequence>MCFLHLCLAWVGSTHKQRRRPTLHLSYLSALATRASTHDSPMPSARSLLAALALSLVFLALGVSAHVEMTNPPPRNSKYVKGATNIDYDNLSPLGPTRPFPCQGKSKGPIVATYQAGSSISVQLGGSATHDGGHCQFALSYDNGNTFVVLSTVKRECLRALGNSYTVPIPAGAPSGDAIASSSLARSTSGSPCTNHHNFRFPFRPSSPGTGSTPSETASTTKTAPT</sequence>
<name>A0A139AXV2_GONPJ</name>
<feature type="compositionally biased region" description="Low complexity" evidence="1">
    <location>
        <begin position="179"/>
        <end position="191"/>
    </location>
</feature>
<proteinExistence type="predicted"/>
<gene>
    <name evidence="2" type="ORF">M427DRAFT_272782</name>
</gene>